<protein>
    <submittedName>
        <fullName evidence="1">Uncharacterized protein</fullName>
    </submittedName>
</protein>
<name>A0A645CAD7_9ZZZZ</name>
<accession>A0A645CAD7</accession>
<evidence type="ECO:0000313" key="1">
    <source>
        <dbReference type="EMBL" id="MPM73896.1"/>
    </source>
</evidence>
<dbReference type="EMBL" id="VSSQ01025634">
    <property type="protein sequence ID" value="MPM73896.1"/>
    <property type="molecule type" value="Genomic_DNA"/>
</dbReference>
<proteinExistence type="predicted"/>
<organism evidence="1">
    <name type="scientific">bioreactor metagenome</name>
    <dbReference type="NCBI Taxonomy" id="1076179"/>
    <lineage>
        <taxon>unclassified sequences</taxon>
        <taxon>metagenomes</taxon>
        <taxon>ecological metagenomes</taxon>
    </lineage>
</organism>
<sequence>MLIGGAVINGADIAAEYCLYGFIGIHGDMQVARQTVPRSKRDDSQDCIRVHQGFRHLVYRTVPSGSEHVSEFVFHRLFGYFSGVSRITGNSDNDIEFSLIESGCHFFGNIFLRFCSRYRIDYDTNAGLFHNLLFCTKIR</sequence>
<gene>
    <name evidence="1" type="ORF">SDC9_120881</name>
</gene>
<reference evidence="1" key="1">
    <citation type="submission" date="2019-08" db="EMBL/GenBank/DDBJ databases">
        <authorList>
            <person name="Kucharzyk K."/>
            <person name="Murdoch R.W."/>
            <person name="Higgins S."/>
            <person name="Loffler F."/>
        </authorList>
    </citation>
    <scope>NUCLEOTIDE SEQUENCE</scope>
</reference>
<dbReference type="AlphaFoldDB" id="A0A645CAD7"/>
<comment type="caution">
    <text evidence="1">The sequence shown here is derived from an EMBL/GenBank/DDBJ whole genome shotgun (WGS) entry which is preliminary data.</text>
</comment>